<evidence type="ECO:0000313" key="2">
    <source>
        <dbReference type="Proteomes" id="UP000019202"/>
    </source>
</evidence>
<protein>
    <submittedName>
        <fullName evidence="1">Uncharacterized protein</fullName>
    </submittedName>
</protein>
<name>W1IVJ0_9GAMM</name>
<dbReference type="EMBL" id="CBXF010000046">
    <property type="protein sequence ID" value="CDL81636.1"/>
    <property type="molecule type" value="Genomic_DNA"/>
</dbReference>
<dbReference type="Proteomes" id="UP000019202">
    <property type="component" value="Unassembled WGS sequence"/>
</dbReference>
<comment type="caution">
    <text evidence="1">The sequence shown here is derived from an EMBL/GenBank/DDBJ whole genome shotgun (WGS) entry which is preliminary data.</text>
</comment>
<dbReference type="OrthoDB" id="7324255at2"/>
<evidence type="ECO:0000313" key="1">
    <source>
        <dbReference type="EMBL" id="CDL81636.1"/>
    </source>
</evidence>
<gene>
    <name evidence="1" type="ORF">XSR1_140096</name>
</gene>
<dbReference type="AlphaFoldDB" id="W1IVJ0"/>
<reference evidence="1" key="1">
    <citation type="submission" date="2013-11" db="EMBL/GenBank/DDBJ databases">
        <title>Draft genome sequence and annotation of the entomopathogenic bacteria, Xenorhabdus cabanillasi strain JM26 and Xenorhabdus szentirmai strain DSM 16338.</title>
        <authorList>
            <person name="Gualtieri M."/>
            <person name="Ogier J.C."/>
            <person name="Pages S."/>
            <person name="Givaudan A."/>
            <person name="Gaudriault S."/>
        </authorList>
    </citation>
    <scope>NUCLEOTIDE SEQUENCE [LARGE SCALE GENOMIC DNA]</scope>
    <source>
        <strain evidence="1">DSM 16338</strain>
    </source>
</reference>
<keyword evidence="2" id="KW-1185">Reference proteome</keyword>
<dbReference type="CDD" id="cd20746">
    <property type="entry name" value="FIX_Ntox15_NUC_DUF4112_RhsA-like"/>
    <property type="match status" value="1"/>
</dbReference>
<proteinExistence type="predicted"/>
<sequence length="96" mass="10672">MNKYLEDALAFFKPAPDSWVNQVSAEATGEWIREVLKGDFHDDPSTAQVVTGTVISVIPYVDQICDIRDLIANCKKSVKTRMMSAMRPVQAGTRPT</sequence>
<dbReference type="InterPro" id="IPR049802">
    <property type="entry name" value="RhsC-like_FIX"/>
</dbReference>
<dbReference type="GeneID" id="97124683"/>
<dbReference type="RefSeq" id="WP_038235407.1">
    <property type="nucleotide sequence ID" value="NZ_CAWLWS010000046.1"/>
</dbReference>
<organism evidence="1 2">
    <name type="scientific">Xenorhabdus szentirmaii DSM 16338</name>
    <dbReference type="NCBI Taxonomy" id="1427518"/>
    <lineage>
        <taxon>Bacteria</taxon>
        <taxon>Pseudomonadati</taxon>
        <taxon>Pseudomonadota</taxon>
        <taxon>Gammaproteobacteria</taxon>
        <taxon>Enterobacterales</taxon>
        <taxon>Morganellaceae</taxon>
        <taxon>Xenorhabdus</taxon>
    </lineage>
</organism>
<accession>W1IVJ0</accession>